<evidence type="ECO:0008006" key="3">
    <source>
        <dbReference type="Google" id="ProtNLM"/>
    </source>
</evidence>
<dbReference type="Proteomes" id="UP000031163">
    <property type="component" value="Chromosome"/>
</dbReference>
<sequence>MKKIEEFLDRLKGGESNFARKSYEVDKYDCEISNIVKQFHTDAILQIICNFWNKQQAKNYFEVNHPIYNNILTKAVFSITNGEGNYIFFIDQTNMYPWVMFQAGDIFNKIIVDNIIYEISYEWRDINYDIFLNLTSDKLLYRDIDFGFVLPNTYSLWHFFYEHLICLYMFSVVKPLKTSSCFFIPKCFSQTDNDDMVFFMPNFVKHMIFSLKSQRIKSIFSYYTNVMYVESTSRLKNENKDNYDLIIWFALVNRKNEGKIWIEQIDACVNIINELKKKFKNIKVYIDGIKINENNKNNYFLEKYIDIAQTYFNEIYFNVHGVKLISVNNITVRDAINFCSEVDVAIVEYGSSSIIPTMICRKPSVLFGLNLYREYYDQYAHYVDTLVETVDLNCVVSEKSINHSYYDDYHISWQHVFNKVIILINKIKHTRIDALAVPSVSLLVEQYKLQQEHNIVFSMESVVLYKQLKKIESKIEFHSKEYFRNKMCDTINTAKSRIQNQLAYKLGQAMIVNSKSFLGYIRMPFVLSYIKDKHKQEQKIYQEKIKKDLSLKLPFLEQYPDYQEALKEKECFTYKLGQALIQANKTWYKGGYIKLWFEIRNLKKEFRKIK</sequence>
<dbReference type="GeneID" id="74432336"/>
<evidence type="ECO:0000313" key="2">
    <source>
        <dbReference type="Proteomes" id="UP000031163"/>
    </source>
</evidence>
<dbReference type="KEGG" id="cis:CINS_0300"/>
<protein>
    <recommendedName>
        <fullName evidence="3">Sugar transferase</fullName>
    </recommendedName>
</protein>
<dbReference type="EMBL" id="CP007770">
    <property type="protein sequence ID" value="AJC87300.1"/>
    <property type="molecule type" value="Genomic_DNA"/>
</dbReference>
<accession>A0A0A8H0J2</accession>
<evidence type="ECO:0000313" key="1">
    <source>
        <dbReference type="EMBL" id="AJC87300.1"/>
    </source>
</evidence>
<reference evidence="1 2" key="1">
    <citation type="journal article" date="2014" name="Genome Biol. Evol.">
        <title>Comparative Genomics of the Campylobacter lari Group.</title>
        <authorList>
            <person name="Miller W.G."/>
            <person name="Yee E."/>
            <person name="Chapman M.H."/>
            <person name="Smith T.P."/>
            <person name="Bono J.L."/>
            <person name="Huynh S."/>
            <person name="Parker C.T."/>
            <person name="Vandamme P."/>
            <person name="Luong K."/>
            <person name="Korlach J."/>
        </authorList>
    </citation>
    <scope>NUCLEOTIDE SEQUENCE [LARGE SCALE GENOMIC DNA]</scope>
    <source>
        <strain evidence="1 2">NCTC 12927</strain>
    </source>
</reference>
<name>A0A0A8H0J2_9BACT</name>
<dbReference type="RefSeq" id="WP_052251937.1">
    <property type="nucleotide sequence ID" value="NZ_CP007770.1"/>
</dbReference>
<organism evidence="1 2">
    <name type="scientific">Campylobacter insulaenigrae NCTC 12927</name>
    <dbReference type="NCBI Taxonomy" id="1031564"/>
    <lineage>
        <taxon>Bacteria</taxon>
        <taxon>Pseudomonadati</taxon>
        <taxon>Campylobacterota</taxon>
        <taxon>Epsilonproteobacteria</taxon>
        <taxon>Campylobacterales</taxon>
        <taxon>Campylobacteraceae</taxon>
        <taxon>Campylobacter</taxon>
    </lineage>
</organism>
<proteinExistence type="predicted"/>
<dbReference type="HOGENOM" id="CLU_413165_0_0_7"/>
<dbReference type="STRING" id="1031564.CINS_0300"/>
<dbReference type="AlphaFoldDB" id="A0A0A8H0J2"/>
<gene>
    <name evidence="1" type="ORF">CINS_0300</name>
</gene>